<dbReference type="Proteomes" id="UP000038830">
    <property type="component" value="Unassembled WGS sequence"/>
</dbReference>
<dbReference type="InterPro" id="IPR011330">
    <property type="entry name" value="Glyco_hydro/deAcase_b/a-brl"/>
</dbReference>
<gene>
    <name evidence="10" type="primary">AMS1</name>
    <name evidence="10" type="ORF">BN1211_3883</name>
</gene>
<evidence type="ECO:0000256" key="5">
    <source>
        <dbReference type="ARBA" id="ARBA00022801"/>
    </source>
</evidence>
<evidence type="ECO:0000256" key="6">
    <source>
        <dbReference type="ARBA" id="ARBA00023295"/>
    </source>
</evidence>
<dbReference type="Gene3D" id="1.20.1270.50">
    <property type="entry name" value="Glycoside hydrolase family 38, central domain"/>
    <property type="match status" value="1"/>
</dbReference>
<dbReference type="PANTHER" id="PTHR46017">
    <property type="entry name" value="ALPHA-MANNOSIDASE 2C1"/>
    <property type="match status" value="1"/>
</dbReference>
<dbReference type="Pfam" id="PF07748">
    <property type="entry name" value="Glyco_hydro_38C"/>
    <property type="match status" value="1"/>
</dbReference>
<dbReference type="Pfam" id="PF17677">
    <property type="entry name" value="Glyco_hydro38C2"/>
    <property type="match status" value="1"/>
</dbReference>
<dbReference type="InterPro" id="IPR054723">
    <property type="entry name" value="Ams1-like_N"/>
</dbReference>
<dbReference type="CDD" id="cd10812">
    <property type="entry name" value="GH38N_AMII_ScAms1_like"/>
    <property type="match status" value="1"/>
</dbReference>
<dbReference type="InterPro" id="IPR041147">
    <property type="entry name" value="GH38_C"/>
</dbReference>
<accession>A0A0H5C5S6</accession>
<evidence type="ECO:0000313" key="11">
    <source>
        <dbReference type="Proteomes" id="UP000038830"/>
    </source>
</evidence>
<protein>
    <recommendedName>
        <fullName evidence="8">Alpha-mannosidase</fullName>
        <ecNumber evidence="3">3.2.1.24</ecNumber>
    </recommendedName>
</protein>
<dbReference type="Pfam" id="PF22907">
    <property type="entry name" value="Ams1-like_1st"/>
    <property type="match status" value="1"/>
</dbReference>
<dbReference type="GO" id="GO:0004559">
    <property type="term" value="F:alpha-mannosidase activity"/>
    <property type="evidence" value="ECO:0007669"/>
    <property type="project" value="UniProtKB-EC"/>
</dbReference>
<dbReference type="Pfam" id="PF01074">
    <property type="entry name" value="Glyco_hydro_38N"/>
    <property type="match status" value="1"/>
</dbReference>
<sequence>MCKLALAGNPGQGYQAINNDPVAKQIDHIYQDRLRQFMDEGQYRDLNLPKFYDVDRVAQGSKDAKEGEGFVDLSVHEIPDVKKRPLFKDVINKDTEFRPAHKGDSFGPSWKTFWFKLKLRIPDKWLSEEQIWFQWDCGNEGLIYTKNGTPLQAFTGGDRNDFIIPKRYYTSKKFTLYLEMSCNGMFGVGMGSDIAPPDPNRYFTLRTADLVLPNLEARALKIDYWIISDAARELSGESWQKYKARQVATDIIEAFDPNDVKSIKKCRDIAATFIGKHVDSALVYDDIAPNGNKIDVYGIGNCHIDTAWLWPFGETRRKVVRSWTTQMELMDRYPEYRFVASQAQQYKWLEQDHPDVFERLAGKVKDKQFIPIGGSWVEHDTNIPNGESLIRQFLFGQRFYESHFGQRCTTFWLPDTFGYSSQIPQLCRLAGLDRFLTQKLSWNNINNFPNTTFNWAALDGSQVLTHMPPANTYTADANFGDVKRSLVQHKNLSYDQAGLLCFGKGDGGGGPLPEMLDRLRRCRGLSNTVGQLPTVHLGKSVDDFYDEILERTDNGKKLVSWVGELYFEFHRGTYTTQALVKKLMRRSEGILHDLEYFATIASILKPDEYKYPNKILKALWEDVLLCQFHDVLPGSCIEMVYKDDVHPMLKNVYLKANELIDEALSVLEGSSFNAQYKFVSTYQWKPRGVISVPKAFTKEVSHVEYQASEEHDYIFLGKSSVSSSPLKSGLKYPSKVSETKDGDFVLENGKLRVTIDMVNHRGANQYVLFDDTPLNWQAWDTEVFSLDTYKYVEKGTVEINETGPLVSSVSVNYKIGDKSHLKTVISLEGLDSIRSPSAVKFHCDVDWHESRKFLKVEFPVDIHSDFASYETQFGITKRPTHYNTSWDVAKFEVCHHKFADLSEHNYGVSVLNDSKYGFSSHGNLMRLSLLRSPKQPDANADMGHHEFEYALYPHAGPLDHTTVELAYRFNSKLHLLKVPLSKSFENFITFEGDKNIVLSHIKRAEDDKDVSLGDLPVKKNRQDGKAVIVRLYDSLGGRSKGAIKTTGPLVAAYKVNILEDKLEKLSFKEVFPESLSYKKVEVELRAFEVASYKLVFASN</sequence>
<evidence type="ECO:0000256" key="8">
    <source>
        <dbReference type="ARBA" id="ARBA00071615"/>
    </source>
</evidence>
<dbReference type="InterPro" id="IPR037094">
    <property type="entry name" value="Glyco_hydro_38_cen_sf"/>
</dbReference>
<dbReference type="SMART" id="SM00872">
    <property type="entry name" value="Alpha-mann_mid"/>
    <property type="match status" value="1"/>
</dbReference>
<comment type="function">
    <text evidence="7">Degrades free oligosaccharides in the vacuole.</text>
</comment>
<evidence type="ECO:0000256" key="4">
    <source>
        <dbReference type="ARBA" id="ARBA00022723"/>
    </source>
</evidence>
<evidence type="ECO:0000256" key="2">
    <source>
        <dbReference type="ARBA" id="ARBA00009792"/>
    </source>
</evidence>
<dbReference type="GO" id="GO:0030246">
    <property type="term" value="F:carbohydrate binding"/>
    <property type="evidence" value="ECO:0007669"/>
    <property type="project" value="InterPro"/>
</dbReference>
<dbReference type="InterPro" id="IPR011682">
    <property type="entry name" value="Glyco_hydro_38_C"/>
</dbReference>
<dbReference type="SUPFAM" id="SSF74650">
    <property type="entry name" value="Galactose mutarotase-like"/>
    <property type="match status" value="1"/>
</dbReference>
<dbReference type="PANTHER" id="PTHR46017:SF1">
    <property type="entry name" value="ALPHA-MANNOSIDASE 2C1"/>
    <property type="match status" value="1"/>
</dbReference>
<dbReference type="Pfam" id="PF09261">
    <property type="entry name" value="Alpha-mann_mid"/>
    <property type="match status" value="1"/>
</dbReference>
<evidence type="ECO:0000256" key="1">
    <source>
        <dbReference type="ARBA" id="ARBA00000365"/>
    </source>
</evidence>
<dbReference type="InterPro" id="IPR011013">
    <property type="entry name" value="Gal_mutarotase_sf_dom"/>
</dbReference>
<dbReference type="EC" id="3.2.1.24" evidence="3"/>
<comment type="similarity">
    <text evidence="2">Belongs to the glycosyl hydrolase 38 family.</text>
</comment>
<feature type="domain" description="Glycoside hydrolase family 38 central" evidence="9">
    <location>
        <begin position="568"/>
        <end position="648"/>
    </location>
</feature>
<keyword evidence="5" id="KW-0378">Hydrolase</keyword>
<organism evidence="10 11">
    <name type="scientific">Cyberlindnera jadinii (strain ATCC 18201 / CBS 1600 / BCRC 20928 / JCM 3617 / NBRC 0987 / NRRL Y-1542)</name>
    <name type="common">Torula yeast</name>
    <name type="synonym">Candida utilis</name>
    <dbReference type="NCBI Taxonomy" id="983966"/>
    <lineage>
        <taxon>Eukaryota</taxon>
        <taxon>Fungi</taxon>
        <taxon>Dikarya</taxon>
        <taxon>Ascomycota</taxon>
        <taxon>Saccharomycotina</taxon>
        <taxon>Saccharomycetes</taxon>
        <taxon>Phaffomycetales</taxon>
        <taxon>Phaffomycetaceae</taxon>
        <taxon>Cyberlindnera</taxon>
    </lineage>
</organism>
<dbReference type="GO" id="GO:0046872">
    <property type="term" value="F:metal ion binding"/>
    <property type="evidence" value="ECO:0007669"/>
    <property type="project" value="UniProtKB-KW"/>
</dbReference>
<dbReference type="FunFam" id="3.20.110.10:FF:000002">
    <property type="entry name" value="alpha-mannosidase 2C1 isoform X1"/>
    <property type="match status" value="1"/>
</dbReference>
<dbReference type="AlphaFoldDB" id="A0A0H5C5S6"/>
<comment type="catalytic activity">
    <reaction evidence="1">
        <text>Hydrolysis of terminal, non-reducing alpha-D-mannose residues in alpha-D-mannosides.</text>
        <dbReference type="EC" id="3.2.1.24"/>
    </reaction>
</comment>
<dbReference type="FunFam" id="2.70.98.30:FF:000001">
    <property type="entry name" value="alpha-mannosidase 2C1 isoform X2"/>
    <property type="match status" value="1"/>
</dbReference>
<dbReference type="InterPro" id="IPR028995">
    <property type="entry name" value="Glyco_hydro_57/38_cen_sf"/>
</dbReference>
<evidence type="ECO:0000313" key="10">
    <source>
        <dbReference type="EMBL" id="CEP23323.1"/>
    </source>
</evidence>
<dbReference type="FunFam" id="1.20.1270.50:FF:000004">
    <property type="entry name" value="alpha-mannosidase 2C1 isoform X1"/>
    <property type="match status" value="1"/>
</dbReference>
<name>A0A0H5C5S6_CYBJN</name>
<dbReference type="GO" id="GO:0000329">
    <property type="term" value="C:fungal-type vacuole membrane"/>
    <property type="evidence" value="ECO:0007669"/>
    <property type="project" value="TreeGrafter"/>
</dbReference>
<evidence type="ECO:0000256" key="3">
    <source>
        <dbReference type="ARBA" id="ARBA00012752"/>
    </source>
</evidence>
<keyword evidence="6" id="KW-0326">Glycosidase</keyword>
<dbReference type="SUPFAM" id="SSF88713">
    <property type="entry name" value="Glycoside hydrolase/deacetylase"/>
    <property type="match status" value="1"/>
</dbReference>
<dbReference type="Gene3D" id="2.70.98.30">
    <property type="entry name" value="Golgi alpha-mannosidase II, domain 4"/>
    <property type="match status" value="1"/>
</dbReference>
<evidence type="ECO:0000259" key="9">
    <source>
        <dbReference type="SMART" id="SM00872"/>
    </source>
</evidence>
<dbReference type="InterPro" id="IPR027291">
    <property type="entry name" value="Glyco_hydro_38_N_sf"/>
</dbReference>
<dbReference type="InterPro" id="IPR000602">
    <property type="entry name" value="Glyco_hydro_38_N"/>
</dbReference>
<dbReference type="InterPro" id="IPR015341">
    <property type="entry name" value="Glyco_hydro_38_cen"/>
</dbReference>
<keyword evidence="4" id="KW-0479">Metal-binding</keyword>
<dbReference type="Gene3D" id="3.20.110.10">
    <property type="entry name" value="Glycoside hydrolase 38, N terminal domain"/>
    <property type="match status" value="1"/>
</dbReference>
<proteinExistence type="inferred from homology"/>
<dbReference type="EMBL" id="CDQK01000004">
    <property type="protein sequence ID" value="CEP23323.1"/>
    <property type="molecule type" value="Genomic_DNA"/>
</dbReference>
<dbReference type="GO" id="GO:0006013">
    <property type="term" value="P:mannose metabolic process"/>
    <property type="evidence" value="ECO:0007669"/>
    <property type="project" value="InterPro"/>
</dbReference>
<reference evidence="11" key="1">
    <citation type="journal article" date="2015" name="J. Biotechnol.">
        <title>The structure of the Cyberlindnera jadinii genome and its relation to Candida utilis analyzed by the occurrence of single nucleotide polymorphisms.</title>
        <authorList>
            <person name="Rupp O."/>
            <person name="Brinkrolf K."/>
            <person name="Buerth C."/>
            <person name="Kunigo M."/>
            <person name="Schneider J."/>
            <person name="Jaenicke S."/>
            <person name="Goesmann A."/>
            <person name="Puehler A."/>
            <person name="Jaeger K.-E."/>
            <person name="Ernst J.F."/>
        </authorList>
    </citation>
    <scope>NUCLEOTIDE SEQUENCE [LARGE SCALE GENOMIC DNA]</scope>
    <source>
        <strain evidence="11">ATCC 18201 / CBS 1600 / BCRC 20928 / JCM 3617 / NBRC 0987 / NRRL Y-1542</strain>
    </source>
</reference>
<dbReference type="GO" id="GO:0009313">
    <property type="term" value="P:oligosaccharide catabolic process"/>
    <property type="evidence" value="ECO:0007669"/>
    <property type="project" value="TreeGrafter"/>
</dbReference>
<dbReference type="SUPFAM" id="SSF88688">
    <property type="entry name" value="Families 57/38 glycoside transferase middle domain"/>
    <property type="match status" value="1"/>
</dbReference>
<evidence type="ECO:0000256" key="7">
    <source>
        <dbReference type="ARBA" id="ARBA00054985"/>
    </source>
</evidence>